<dbReference type="EMBL" id="BPLR01005420">
    <property type="protein sequence ID" value="GIY02200.1"/>
    <property type="molecule type" value="Genomic_DNA"/>
</dbReference>
<evidence type="ECO:0000313" key="2">
    <source>
        <dbReference type="Proteomes" id="UP001054945"/>
    </source>
</evidence>
<reference evidence="1 2" key="1">
    <citation type="submission" date="2021-06" db="EMBL/GenBank/DDBJ databases">
        <title>Caerostris extrusa draft genome.</title>
        <authorList>
            <person name="Kono N."/>
            <person name="Arakawa K."/>
        </authorList>
    </citation>
    <scope>NUCLEOTIDE SEQUENCE [LARGE SCALE GENOMIC DNA]</scope>
</reference>
<name>A0AAV4PZN2_CAEEX</name>
<proteinExistence type="predicted"/>
<dbReference type="Proteomes" id="UP001054945">
    <property type="component" value="Unassembled WGS sequence"/>
</dbReference>
<accession>A0AAV4PZN2</accession>
<gene>
    <name evidence="1" type="ORF">CEXT_254761</name>
</gene>
<organism evidence="1 2">
    <name type="scientific">Caerostris extrusa</name>
    <name type="common">Bark spider</name>
    <name type="synonym">Caerostris bankana</name>
    <dbReference type="NCBI Taxonomy" id="172846"/>
    <lineage>
        <taxon>Eukaryota</taxon>
        <taxon>Metazoa</taxon>
        <taxon>Ecdysozoa</taxon>
        <taxon>Arthropoda</taxon>
        <taxon>Chelicerata</taxon>
        <taxon>Arachnida</taxon>
        <taxon>Araneae</taxon>
        <taxon>Araneomorphae</taxon>
        <taxon>Entelegynae</taxon>
        <taxon>Araneoidea</taxon>
        <taxon>Araneidae</taxon>
        <taxon>Caerostris</taxon>
    </lineage>
</organism>
<comment type="caution">
    <text evidence="1">The sequence shown here is derived from an EMBL/GenBank/DDBJ whole genome shotgun (WGS) entry which is preliminary data.</text>
</comment>
<keyword evidence="2" id="KW-1185">Reference proteome</keyword>
<evidence type="ECO:0000313" key="1">
    <source>
        <dbReference type="EMBL" id="GIY02200.1"/>
    </source>
</evidence>
<protein>
    <submittedName>
        <fullName evidence="1">Uncharacterized protein</fullName>
    </submittedName>
</protein>
<sequence>MGIKLEPCVSIWGNNGMFTSGIKCGISLHYKEMERLRPDSVFANRFADVAFNNDYWLTKPNSGTRASGTVESMPP</sequence>
<dbReference type="AlphaFoldDB" id="A0AAV4PZN2"/>